<dbReference type="FunFam" id="3.30.70.1230:FF:000022">
    <property type="entry name" value="Receptor-type adenylate cyclase GRESAG 4, putative"/>
    <property type="match status" value="1"/>
</dbReference>
<evidence type="ECO:0000313" key="22">
    <source>
        <dbReference type="EMBL" id="SCU64290.1"/>
    </source>
</evidence>
<reference evidence="22" key="1">
    <citation type="submission" date="2016-09" db="EMBL/GenBank/DDBJ databases">
        <authorList>
            <person name="Hebert L."/>
            <person name="Moumen B."/>
        </authorList>
    </citation>
    <scope>NUCLEOTIDE SEQUENCE [LARGE SCALE GENOMIC DNA]</scope>
    <source>
        <strain evidence="22">OVI</strain>
    </source>
</reference>
<dbReference type="SUPFAM" id="SSF53822">
    <property type="entry name" value="Periplasmic binding protein-like I"/>
    <property type="match status" value="1"/>
</dbReference>
<keyword evidence="9" id="KW-0547">Nucleotide-binding</keyword>
<keyword evidence="12 20" id="KW-1133">Transmembrane helix</keyword>
<evidence type="ECO:0000256" key="15">
    <source>
        <dbReference type="ARBA" id="ARBA00023170"/>
    </source>
</evidence>
<proteinExistence type="inferred from homology"/>
<evidence type="ECO:0000256" key="16">
    <source>
        <dbReference type="ARBA" id="ARBA00023180"/>
    </source>
</evidence>
<evidence type="ECO:0000256" key="18">
    <source>
        <dbReference type="ARBA" id="ARBA00032597"/>
    </source>
</evidence>
<protein>
    <recommendedName>
        <fullName evidence="6">adenylate cyclase</fullName>
        <ecNumber evidence="6">4.6.1.1</ecNumber>
    </recommendedName>
    <alternativeName>
        <fullName evidence="18">ATP pyrophosphate-lyase</fullName>
    </alternativeName>
    <alternativeName>
        <fullName evidence="19">Adenylyl cyclase</fullName>
    </alternativeName>
</protein>
<keyword evidence="16" id="KW-0325">Glycoprotein</keyword>
<dbReference type="InterPro" id="IPR057398">
    <property type="entry name" value="GRESAG4.1/3_peripasmic_2"/>
</dbReference>
<dbReference type="Gene3D" id="3.40.50.2300">
    <property type="match status" value="2"/>
</dbReference>
<evidence type="ECO:0000259" key="21">
    <source>
        <dbReference type="PROSITE" id="PS50125"/>
    </source>
</evidence>
<dbReference type="FunFam" id="3.40.50.2300:FF:000162">
    <property type="entry name" value="Receptor-type adenylate cyclase GRESAG 4, putative"/>
    <property type="match status" value="1"/>
</dbReference>
<keyword evidence="17 22" id="KW-0456">Lyase</keyword>
<dbReference type="RefSeq" id="XP_067076072.1">
    <property type="nucleotide sequence ID" value="XM_067219971.1"/>
</dbReference>
<dbReference type="InterPro" id="IPR050697">
    <property type="entry name" value="Adenylyl/Guanylyl_Cyclase_3/4"/>
</dbReference>
<comment type="subcellular location">
    <subcellularLocation>
        <location evidence="4">Membrane</location>
        <topology evidence="4">Multi-pass membrane protein</topology>
    </subcellularLocation>
</comment>
<evidence type="ECO:0000256" key="12">
    <source>
        <dbReference type="ARBA" id="ARBA00022989"/>
    </source>
</evidence>
<evidence type="ECO:0000313" key="23">
    <source>
        <dbReference type="Proteomes" id="UP000195570"/>
    </source>
</evidence>
<dbReference type="Proteomes" id="UP000195570">
    <property type="component" value="Unassembled WGS sequence"/>
</dbReference>
<keyword evidence="7 20" id="KW-0812">Transmembrane</keyword>
<dbReference type="GO" id="GO:0046872">
    <property type="term" value="F:metal ion binding"/>
    <property type="evidence" value="ECO:0007669"/>
    <property type="project" value="UniProtKB-KW"/>
</dbReference>
<comment type="catalytic activity">
    <reaction evidence="1">
        <text>ATP = 3',5'-cyclic AMP + diphosphate</text>
        <dbReference type="Rhea" id="RHEA:15389"/>
        <dbReference type="ChEBI" id="CHEBI:30616"/>
        <dbReference type="ChEBI" id="CHEBI:33019"/>
        <dbReference type="ChEBI" id="CHEBI:58165"/>
        <dbReference type="EC" id="4.6.1.1"/>
    </reaction>
</comment>
<comment type="cofactor">
    <cofactor evidence="2">
        <name>Mg(2+)</name>
        <dbReference type="ChEBI" id="CHEBI:18420"/>
    </cofactor>
</comment>
<gene>
    <name evidence="22" type="ORF">TEOVI_000583300</name>
</gene>
<dbReference type="PANTHER" id="PTHR43081:SF1">
    <property type="entry name" value="ADENYLATE CYCLASE, TERMINAL-DIFFERENTIATION SPECIFIC"/>
    <property type="match status" value="1"/>
</dbReference>
<dbReference type="Gene3D" id="3.30.70.1230">
    <property type="entry name" value="Nucleotide cyclase"/>
    <property type="match status" value="1"/>
</dbReference>
<dbReference type="GO" id="GO:0035556">
    <property type="term" value="P:intracellular signal transduction"/>
    <property type="evidence" value="ECO:0007669"/>
    <property type="project" value="InterPro"/>
</dbReference>
<dbReference type="PANTHER" id="PTHR43081">
    <property type="entry name" value="ADENYLATE CYCLASE, TERMINAL-DIFFERENTIATION SPECIFIC-RELATED"/>
    <property type="match status" value="1"/>
</dbReference>
<evidence type="ECO:0000256" key="11">
    <source>
        <dbReference type="ARBA" id="ARBA00022842"/>
    </source>
</evidence>
<evidence type="ECO:0000256" key="9">
    <source>
        <dbReference type="ARBA" id="ARBA00022741"/>
    </source>
</evidence>
<keyword evidence="23" id="KW-1185">Reference proteome</keyword>
<dbReference type="AlphaFoldDB" id="A0A1G4HYD8"/>
<dbReference type="SMART" id="SM00044">
    <property type="entry name" value="CYCc"/>
    <property type="match status" value="1"/>
</dbReference>
<dbReference type="SUPFAM" id="SSF55073">
    <property type="entry name" value="Nucleotide cyclase"/>
    <property type="match status" value="1"/>
</dbReference>
<organism evidence="22 23">
    <name type="scientific">Trypanosoma equiperdum</name>
    <dbReference type="NCBI Taxonomy" id="5694"/>
    <lineage>
        <taxon>Eukaryota</taxon>
        <taxon>Discoba</taxon>
        <taxon>Euglenozoa</taxon>
        <taxon>Kinetoplastea</taxon>
        <taxon>Metakinetoplastina</taxon>
        <taxon>Trypanosomatida</taxon>
        <taxon>Trypanosomatidae</taxon>
        <taxon>Trypanosoma</taxon>
    </lineage>
</organism>
<dbReference type="GO" id="GO:0016020">
    <property type="term" value="C:membrane"/>
    <property type="evidence" value="ECO:0007669"/>
    <property type="project" value="UniProtKB-SubCell"/>
</dbReference>
<dbReference type="Pfam" id="PF25493">
    <property type="entry name" value="Peripla_BP_A-cyclase"/>
    <property type="match status" value="1"/>
</dbReference>
<evidence type="ECO:0000256" key="14">
    <source>
        <dbReference type="ARBA" id="ARBA00023136"/>
    </source>
</evidence>
<keyword evidence="8" id="KW-0479">Metal-binding</keyword>
<keyword evidence="13" id="KW-0115">cAMP biosynthesis</keyword>
<keyword evidence="10" id="KW-0067">ATP-binding</keyword>
<sequence>MNDYRLCGGCGAVLNCRPASRVVRAPPLVASNLPRPFTMAVALLALLSVGVRVAAGAEVTVNILYLMYNPKFPKVSVDALSTGFEASLAARRGDIPNGVKVSVIRPSSHDQPIEELFESAVEASKGKLLIAVGPLGNDNVLWSLEHLKNNDVVAFSPLTYSDEARGWNRHLYFTTAEPDAELLTLIRYFAVTLRLSRLGFMYLSDSYFGKESHAFTLKILSGMGYELSGTFSLEGTGGLEVVSTAFDAEWEQFVNTRPLAVLLLGSPNPVTREFVRRMATDDRTTGVYVLAPSSAQVFLINTWRDALEESGRELIPGQLIISGVNPLSNHARFAVVKRFREEVDEYLSSSDEEHRFAMRQELLEDDTSGELMLTGWITGEVVSRALRSTLSLTNSTAFIDSLYEQRRYLIDDLVVGDFGGDCDAFAAWQGAVCQCNQGGSVVYMKEVVDGFRLQPVVTGFLTWGASECSSAGVVLRAPLNGLIVQLMDNVVVYRASLRYLNGASALLGNGRIGERDRFFLHPLEATGDEAVEQLEQMRDVKVIPALFGVVNKEILATENLAFIDPITSNPRMNRFNRNVIYVSPTLAQELYVLVQYISEHPGGNVRVVIRTHDADMILEVLIATLRTYGIFMQSKVIVDNEGSLKPHLPSSGDVFVIGFTALEVYDLAEHLDAKRGLRIFAIYPDVTLMYEELRAAFSRTPPTTTNRFVFATNQPHWAEENSSSLTVQAYHKAVPEPAMRTPMSLRGFSTARLMVSVLDHMEKVDAKLLADYFYSESTINVDDMRYGPFSDVDCIVNGVALASNCLSNYGGTNISVWSLTRLLDPATPPLQNGVTPTLVYVDENKLTQGQVIAIAIGSTLVALLLAALALVLYFTLRNARDNELAPREPTEPVTLVFTDIESSTAQWAGFPELMPDAVASHHKIIRSLMVEYNCYEVKTIGDSFMIACRSPFAAVQLVSELQRHFLSHKWETEVFDRFYHAFEEQRACDDKEYTPPTARLAPDVYGSLWNGLRVRVGVHTGLCDIRYDEVTKGYDYYGGTTNMAARTESVANGGQVLLTRATYLALSEDERKEIDVVPLGLVALRGAPQPVELYQLNAVPGRTFAALRLDREYYFDEGGDGTTITTSDHSSSLADLSESAQMIASSLEALLSTFKVPQREKLLRPYCERWRVPLPNQANPVWDDVYCGDVIRRIAAKVGRVVDHSANGNNELTTSTHSTSVIYISNRCSQLDECFSADQPFVSV</sequence>
<feature type="transmembrane region" description="Helical" evidence="20">
    <location>
        <begin position="851"/>
        <end position="874"/>
    </location>
</feature>
<dbReference type="GeneID" id="92379772"/>
<evidence type="ECO:0000256" key="17">
    <source>
        <dbReference type="ARBA" id="ARBA00023239"/>
    </source>
</evidence>
<dbReference type="CDD" id="cd07556">
    <property type="entry name" value="Nucleotidyl_cyc_III"/>
    <property type="match status" value="1"/>
</dbReference>
<comment type="similarity">
    <text evidence="5">Belongs to the adenylyl cyclase class-3 family.</text>
</comment>
<accession>A0A1G4HYD8</accession>
<dbReference type="InterPro" id="IPR029787">
    <property type="entry name" value="Nucleotide_cyclase"/>
</dbReference>
<dbReference type="EMBL" id="CZPT02000030">
    <property type="protein sequence ID" value="SCU64290.1"/>
    <property type="molecule type" value="Genomic_DNA"/>
</dbReference>
<comment type="function">
    <text evidence="3">Could act as a receptor for an unknown ligand.</text>
</comment>
<evidence type="ECO:0000256" key="19">
    <source>
        <dbReference type="ARBA" id="ARBA00032637"/>
    </source>
</evidence>
<keyword evidence="15" id="KW-0675">Receptor</keyword>
<dbReference type="Pfam" id="PF25495">
    <property type="entry name" value="Peripla_BP_A-cyclase_1"/>
    <property type="match status" value="1"/>
</dbReference>
<dbReference type="InterPro" id="IPR028082">
    <property type="entry name" value="Peripla_BP_I"/>
</dbReference>
<comment type="caution">
    <text evidence="22">The sequence shown here is derived from an EMBL/GenBank/DDBJ whole genome shotgun (WGS) entry which is preliminary data.</text>
</comment>
<evidence type="ECO:0000256" key="7">
    <source>
        <dbReference type="ARBA" id="ARBA00022692"/>
    </source>
</evidence>
<evidence type="ECO:0000256" key="20">
    <source>
        <dbReference type="SAM" id="Phobius"/>
    </source>
</evidence>
<evidence type="ECO:0000256" key="6">
    <source>
        <dbReference type="ARBA" id="ARBA00012201"/>
    </source>
</evidence>
<evidence type="ECO:0000256" key="13">
    <source>
        <dbReference type="ARBA" id="ARBA00022998"/>
    </source>
</evidence>
<keyword evidence="11" id="KW-0460">Magnesium</keyword>
<dbReference type="GO" id="GO:0006171">
    <property type="term" value="P:cAMP biosynthetic process"/>
    <property type="evidence" value="ECO:0007669"/>
    <property type="project" value="UniProtKB-KW"/>
</dbReference>
<dbReference type="PROSITE" id="PS50125">
    <property type="entry name" value="GUANYLATE_CYCLASE_2"/>
    <property type="match status" value="1"/>
</dbReference>
<evidence type="ECO:0000256" key="4">
    <source>
        <dbReference type="ARBA" id="ARBA00004141"/>
    </source>
</evidence>
<name>A0A1G4HYD8_TRYEQ</name>
<dbReference type="Pfam" id="PF00211">
    <property type="entry name" value="Guanylate_cyc"/>
    <property type="match status" value="1"/>
</dbReference>
<evidence type="ECO:0000256" key="5">
    <source>
        <dbReference type="ARBA" id="ARBA00005381"/>
    </source>
</evidence>
<evidence type="ECO:0000256" key="10">
    <source>
        <dbReference type="ARBA" id="ARBA00022840"/>
    </source>
</evidence>
<dbReference type="VEuPathDB" id="TriTrypDB:TEOVI_000583300"/>
<dbReference type="InterPro" id="IPR057399">
    <property type="entry name" value="GRESAG4.1/3_peripasmic_1"/>
</dbReference>
<evidence type="ECO:0000256" key="8">
    <source>
        <dbReference type="ARBA" id="ARBA00022723"/>
    </source>
</evidence>
<dbReference type="EC" id="4.6.1.1" evidence="6"/>
<dbReference type="InterPro" id="IPR001054">
    <property type="entry name" value="A/G_cyclase"/>
</dbReference>
<feature type="domain" description="Guanylate cyclase" evidence="21">
    <location>
        <begin position="894"/>
        <end position="1048"/>
    </location>
</feature>
<evidence type="ECO:0000256" key="2">
    <source>
        <dbReference type="ARBA" id="ARBA00001946"/>
    </source>
</evidence>
<evidence type="ECO:0000256" key="1">
    <source>
        <dbReference type="ARBA" id="ARBA00001593"/>
    </source>
</evidence>
<dbReference type="GO" id="GO:0005524">
    <property type="term" value="F:ATP binding"/>
    <property type="evidence" value="ECO:0007669"/>
    <property type="project" value="UniProtKB-KW"/>
</dbReference>
<evidence type="ECO:0000256" key="3">
    <source>
        <dbReference type="ARBA" id="ARBA00002708"/>
    </source>
</evidence>
<keyword evidence="14 20" id="KW-0472">Membrane</keyword>
<dbReference type="GO" id="GO:0004016">
    <property type="term" value="F:adenylate cyclase activity"/>
    <property type="evidence" value="ECO:0007669"/>
    <property type="project" value="UniProtKB-EC"/>
</dbReference>